<reference evidence="1" key="1">
    <citation type="submission" date="2021-10" db="EMBL/GenBank/DDBJ databases">
        <title>Melipona bicolor Genome sequencing and assembly.</title>
        <authorList>
            <person name="Araujo N.S."/>
            <person name="Arias M.C."/>
        </authorList>
    </citation>
    <scope>NUCLEOTIDE SEQUENCE</scope>
    <source>
        <strain evidence="1">USP_2M_L1-L4_2017</strain>
        <tissue evidence="1">Whole body</tissue>
    </source>
</reference>
<evidence type="ECO:0000313" key="1">
    <source>
        <dbReference type="EMBL" id="KAK1123379.1"/>
    </source>
</evidence>
<evidence type="ECO:0000313" key="2">
    <source>
        <dbReference type="Proteomes" id="UP001177670"/>
    </source>
</evidence>
<organism evidence="1 2">
    <name type="scientific">Melipona bicolor</name>
    <dbReference type="NCBI Taxonomy" id="60889"/>
    <lineage>
        <taxon>Eukaryota</taxon>
        <taxon>Metazoa</taxon>
        <taxon>Ecdysozoa</taxon>
        <taxon>Arthropoda</taxon>
        <taxon>Hexapoda</taxon>
        <taxon>Insecta</taxon>
        <taxon>Pterygota</taxon>
        <taxon>Neoptera</taxon>
        <taxon>Endopterygota</taxon>
        <taxon>Hymenoptera</taxon>
        <taxon>Apocrita</taxon>
        <taxon>Aculeata</taxon>
        <taxon>Apoidea</taxon>
        <taxon>Anthophila</taxon>
        <taxon>Apidae</taxon>
        <taxon>Melipona</taxon>
    </lineage>
</organism>
<accession>A0AA40FQX2</accession>
<dbReference type="AlphaFoldDB" id="A0AA40FQX2"/>
<dbReference type="EMBL" id="JAHYIQ010000020">
    <property type="protein sequence ID" value="KAK1123379.1"/>
    <property type="molecule type" value="Genomic_DNA"/>
</dbReference>
<name>A0AA40FQX2_9HYME</name>
<gene>
    <name evidence="1" type="ORF">K0M31_008091</name>
</gene>
<dbReference type="Proteomes" id="UP001177670">
    <property type="component" value="Unassembled WGS sequence"/>
</dbReference>
<keyword evidence="2" id="KW-1185">Reference proteome</keyword>
<proteinExistence type="predicted"/>
<sequence>MTRIQQQSPTAGGSLFKLCVLRSIFSDNGVNTTEVIHPSSLFFSRGQHAQKKETNGKQRKEEKKNRTCASILLKREWKKEDRIPNLVKQNKTKQNIYIYKINRAMRVRSSSFYFSRSCFVIDGRLQRNGQLNRMSAILCSVCKKRAYKKYEIDDIYRKKKKRKRTMTMTFCPRYVARGHLS</sequence>
<protein>
    <submittedName>
        <fullName evidence="1">Uncharacterized protein</fullName>
    </submittedName>
</protein>
<comment type="caution">
    <text evidence="1">The sequence shown here is derived from an EMBL/GenBank/DDBJ whole genome shotgun (WGS) entry which is preliminary data.</text>
</comment>